<dbReference type="RefSeq" id="WP_242945368.1">
    <property type="nucleotide sequence ID" value="NZ_FQZY01000016.1"/>
</dbReference>
<dbReference type="AlphaFoldDB" id="A0A1M6M0C1"/>
<feature type="transmembrane region" description="Helical" evidence="1">
    <location>
        <begin position="254"/>
        <end position="274"/>
    </location>
</feature>
<dbReference type="STRING" id="1121950.SAMN02745243_01328"/>
<evidence type="ECO:0000313" key="4">
    <source>
        <dbReference type="EMBL" id="SHJ76858.1"/>
    </source>
</evidence>
<feature type="transmembrane region" description="Helical" evidence="1">
    <location>
        <begin position="498"/>
        <end position="519"/>
    </location>
</feature>
<dbReference type="InterPro" id="IPR018702">
    <property type="entry name" value="DUF2207"/>
</dbReference>
<feature type="domain" description="Predicted membrane protein YciQ-like C-terminal" evidence="3">
    <location>
        <begin position="456"/>
        <end position="580"/>
    </location>
</feature>
<keyword evidence="1" id="KW-0812">Transmembrane</keyword>
<keyword evidence="1" id="KW-1133">Transmembrane helix</keyword>
<feature type="transmembrane region" description="Helical" evidence="1">
    <location>
        <begin position="433"/>
        <end position="451"/>
    </location>
</feature>
<accession>A0A1M6M0C1</accession>
<feature type="transmembrane region" description="Helical" evidence="1">
    <location>
        <begin position="472"/>
        <end position="492"/>
    </location>
</feature>
<gene>
    <name evidence="4" type="ORF">SAMN02745243_01328</name>
</gene>
<organism evidence="4 5">
    <name type="scientific">Hespellia stercorisuis DSM 15480</name>
    <dbReference type="NCBI Taxonomy" id="1121950"/>
    <lineage>
        <taxon>Bacteria</taxon>
        <taxon>Bacillati</taxon>
        <taxon>Bacillota</taxon>
        <taxon>Clostridia</taxon>
        <taxon>Lachnospirales</taxon>
        <taxon>Lachnospiraceae</taxon>
        <taxon>Hespellia</taxon>
    </lineage>
</organism>
<evidence type="ECO:0000256" key="1">
    <source>
        <dbReference type="SAM" id="Phobius"/>
    </source>
</evidence>
<protein>
    <submittedName>
        <fullName evidence="4">Predicted membrane protein</fullName>
    </submittedName>
</protein>
<sequence>MSIRMRMNKSPIIIWLVVWLLLSNLSGVVEAISGNGSTVTQDESMITNAYHTEITVKEDQSYEVAEKIDVTFYSARHGIYRYIPNVGMAVSAGEDEKTERIPYRASVVLGKSDQPVSESTENGNKVYRFGDENRMVSGNQTYSFTYHVTPQFQAKEYNNAYYNVFPTQWQNAIPSGSSFSIAFPKDFDQSKLKLYYGTFGETKNAKNILTLTWKENTLTGVLNRDLQFGEGITFFVPMKAGYFTQTHQIKGIEWLILIPVAVVFLILLILFLMFGKDETIISSIQYQPPEGLDSASVGYIIDGSVENKDLISLIIYWADKGYIGIKEQSSDNLVLVKKQDLPSNAPSYQHTLFNRIFENTEKRDLSTLKYKFEGTLEMAGKQLKNFFRNGTQDAIYTTSSKVARAVALVLCTLPMAYFMAVTSLLSYTSVFRIVLQVILWIALLAGVVIFCRAIDQWYTTSGKMRRAKAATALGICFISAALYTGSYIVRVLQGEVFQYIWVLAVVLILTACMVILTGFMKKRTARCIEWMGRLTGLRDFIETAELDRMNELANGNPEWFYHIIPYAYVFGLSDVFAKKLKELSLPAPQWYQPYHQYTFFDYYLFSRCMSHSLNSTVSTLTVPQPQSTVSSGGTGGTGSFGGGFGGGGFSGGGFGGGGGGSW</sequence>
<evidence type="ECO:0000313" key="5">
    <source>
        <dbReference type="Proteomes" id="UP000184301"/>
    </source>
</evidence>
<dbReference type="Pfam" id="PF09972">
    <property type="entry name" value="DUF2207"/>
    <property type="match status" value="1"/>
</dbReference>
<dbReference type="EMBL" id="FQZY01000016">
    <property type="protein sequence ID" value="SHJ76858.1"/>
    <property type="molecule type" value="Genomic_DNA"/>
</dbReference>
<name>A0A1M6M0C1_9FIRM</name>
<dbReference type="InterPro" id="IPR048389">
    <property type="entry name" value="YciQ-like_C"/>
</dbReference>
<reference evidence="4 5" key="1">
    <citation type="submission" date="2016-11" db="EMBL/GenBank/DDBJ databases">
        <authorList>
            <person name="Jaros S."/>
            <person name="Januszkiewicz K."/>
            <person name="Wedrychowicz H."/>
        </authorList>
    </citation>
    <scope>NUCLEOTIDE SEQUENCE [LARGE SCALE GENOMIC DNA]</scope>
    <source>
        <strain evidence="4 5">DSM 15480</strain>
    </source>
</reference>
<feature type="domain" description="DUF2207" evidence="2">
    <location>
        <begin position="49"/>
        <end position="214"/>
    </location>
</feature>
<keyword evidence="5" id="KW-1185">Reference proteome</keyword>
<evidence type="ECO:0000259" key="2">
    <source>
        <dbReference type="Pfam" id="PF09972"/>
    </source>
</evidence>
<feature type="transmembrane region" description="Helical" evidence="1">
    <location>
        <begin position="405"/>
        <end position="427"/>
    </location>
</feature>
<keyword evidence="1" id="KW-0472">Membrane</keyword>
<dbReference type="Proteomes" id="UP000184301">
    <property type="component" value="Unassembled WGS sequence"/>
</dbReference>
<dbReference type="Pfam" id="PF20990">
    <property type="entry name" value="DUF2207_C"/>
    <property type="match status" value="1"/>
</dbReference>
<evidence type="ECO:0000259" key="3">
    <source>
        <dbReference type="Pfam" id="PF20990"/>
    </source>
</evidence>
<proteinExistence type="predicted"/>